<keyword evidence="4" id="KW-1185">Reference proteome</keyword>
<accession>A0A072PSZ9</accession>
<dbReference type="STRING" id="1182545.A0A072PSZ9"/>
<gene>
    <name evidence="3" type="ORF">A1O9_00830</name>
</gene>
<dbReference type="EMBL" id="AMGV01000001">
    <property type="protein sequence ID" value="KEF62857.1"/>
    <property type="molecule type" value="Genomic_DNA"/>
</dbReference>
<name>A0A072PSZ9_9EURO</name>
<reference evidence="3 4" key="1">
    <citation type="submission" date="2013-03" db="EMBL/GenBank/DDBJ databases">
        <title>The Genome Sequence of Exophiala aquamarina CBS 119918.</title>
        <authorList>
            <consortium name="The Broad Institute Genomics Platform"/>
            <person name="Cuomo C."/>
            <person name="de Hoog S."/>
            <person name="Gorbushina A."/>
            <person name="Walker B."/>
            <person name="Young S.K."/>
            <person name="Zeng Q."/>
            <person name="Gargeya S."/>
            <person name="Fitzgerald M."/>
            <person name="Haas B."/>
            <person name="Abouelleil A."/>
            <person name="Allen A.W."/>
            <person name="Alvarado L."/>
            <person name="Arachchi H.M."/>
            <person name="Berlin A.M."/>
            <person name="Chapman S.B."/>
            <person name="Gainer-Dewar J."/>
            <person name="Goldberg J."/>
            <person name="Griggs A."/>
            <person name="Gujja S."/>
            <person name="Hansen M."/>
            <person name="Howarth C."/>
            <person name="Imamovic A."/>
            <person name="Ireland A."/>
            <person name="Larimer J."/>
            <person name="McCowan C."/>
            <person name="Murphy C."/>
            <person name="Pearson M."/>
            <person name="Poon T.W."/>
            <person name="Priest M."/>
            <person name="Roberts A."/>
            <person name="Saif S."/>
            <person name="Shea T."/>
            <person name="Sisk P."/>
            <person name="Sykes S."/>
            <person name="Wortman J."/>
            <person name="Nusbaum C."/>
            <person name="Birren B."/>
        </authorList>
    </citation>
    <scope>NUCLEOTIDE SEQUENCE [LARGE SCALE GENOMIC DNA]</scope>
    <source>
        <strain evidence="3 4">CBS 119918</strain>
    </source>
</reference>
<sequence>MQIYTILVTSQSSINATPSLLLDSNIQFEDALGRKSPLPYQWFHHWESFEGLLRAEFKDVPGQLKVIEGEYHLIDSKKDGTLIKKDDWKKLVFPGSSITMSMIISQMRWQGALCPRPSCKQPKREILSKFAVITCEQCGLKYYPCQESMGSENPEFSSPEHGEIEEIELFRLVHINQTEDDVKTTNLLLLNSILANDKFDVDQSIYQRNIFDRFPSIPPYLALRLAEANAQRAKRLARAHDSGSRQGLPGQVEREQQFSEPVDVSDNAEPVTGGSKNQKLSVLVQQGTPVQPLNSIVNTPVTTDLLKIPMSVGSQSNSRRMSFDWAEKFAGLIDEEVSLLPQQGTPLQDSFNIATLLVMIDQLESFTLFGP</sequence>
<dbReference type="OrthoDB" id="4151638at2759"/>
<dbReference type="Pfam" id="PF22893">
    <property type="entry name" value="ULD_2"/>
    <property type="match status" value="1"/>
</dbReference>
<dbReference type="RefSeq" id="XP_013265447.1">
    <property type="nucleotide sequence ID" value="XM_013409993.1"/>
</dbReference>
<evidence type="ECO:0000259" key="2">
    <source>
        <dbReference type="Pfam" id="PF22893"/>
    </source>
</evidence>
<dbReference type="GeneID" id="25275781"/>
<dbReference type="Proteomes" id="UP000027920">
    <property type="component" value="Unassembled WGS sequence"/>
</dbReference>
<organism evidence="3 4">
    <name type="scientific">Exophiala aquamarina CBS 119918</name>
    <dbReference type="NCBI Taxonomy" id="1182545"/>
    <lineage>
        <taxon>Eukaryota</taxon>
        <taxon>Fungi</taxon>
        <taxon>Dikarya</taxon>
        <taxon>Ascomycota</taxon>
        <taxon>Pezizomycotina</taxon>
        <taxon>Eurotiomycetes</taxon>
        <taxon>Chaetothyriomycetidae</taxon>
        <taxon>Chaetothyriales</taxon>
        <taxon>Herpotrichiellaceae</taxon>
        <taxon>Exophiala</taxon>
    </lineage>
</organism>
<comment type="caution">
    <text evidence="3">The sequence shown here is derived from an EMBL/GenBank/DDBJ whole genome shotgun (WGS) entry which is preliminary data.</text>
</comment>
<evidence type="ECO:0000313" key="3">
    <source>
        <dbReference type="EMBL" id="KEF62857.1"/>
    </source>
</evidence>
<dbReference type="InterPro" id="IPR054464">
    <property type="entry name" value="ULD_fung"/>
</dbReference>
<dbReference type="HOGENOM" id="CLU_746030_0_0_1"/>
<dbReference type="AlphaFoldDB" id="A0A072PSZ9"/>
<evidence type="ECO:0000256" key="1">
    <source>
        <dbReference type="SAM" id="MobiDB-lite"/>
    </source>
</evidence>
<proteinExistence type="predicted"/>
<feature type="region of interest" description="Disordered" evidence="1">
    <location>
        <begin position="236"/>
        <end position="277"/>
    </location>
</feature>
<feature type="domain" description="Ubiquitin-like" evidence="2">
    <location>
        <begin position="24"/>
        <end position="105"/>
    </location>
</feature>
<dbReference type="VEuPathDB" id="FungiDB:A1O9_00830"/>
<protein>
    <recommendedName>
        <fullName evidence="2">Ubiquitin-like domain-containing protein</fullName>
    </recommendedName>
</protein>
<evidence type="ECO:0000313" key="4">
    <source>
        <dbReference type="Proteomes" id="UP000027920"/>
    </source>
</evidence>